<accession>A0A6A6G0S1</accession>
<dbReference type="Gene3D" id="3.40.50.720">
    <property type="entry name" value="NAD(P)-binding Rossmann-like Domain"/>
    <property type="match status" value="1"/>
</dbReference>
<protein>
    <submittedName>
        <fullName evidence="1">Short chain dehydrogenase/ reductase-like protein</fullName>
    </submittedName>
</protein>
<dbReference type="InterPro" id="IPR036291">
    <property type="entry name" value="NAD(P)-bd_dom_sf"/>
</dbReference>
<keyword evidence="2" id="KW-1185">Reference proteome</keyword>
<dbReference type="Pfam" id="PF00106">
    <property type="entry name" value="adh_short"/>
    <property type="match status" value="1"/>
</dbReference>
<organism evidence="1 2">
    <name type="scientific">Elsinoe ampelina</name>
    <dbReference type="NCBI Taxonomy" id="302913"/>
    <lineage>
        <taxon>Eukaryota</taxon>
        <taxon>Fungi</taxon>
        <taxon>Dikarya</taxon>
        <taxon>Ascomycota</taxon>
        <taxon>Pezizomycotina</taxon>
        <taxon>Dothideomycetes</taxon>
        <taxon>Dothideomycetidae</taxon>
        <taxon>Myriangiales</taxon>
        <taxon>Elsinoaceae</taxon>
        <taxon>Elsinoe</taxon>
    </lineage>
</organism>
<gene>
    <name evidence="1" type="ORF">BDZ85DRAFT_269134</name>
</gene>
<reference evidence="2" key="1">
    <citation type="journal article" date="2020" name="Stud. Mycol.">
        <title>101 Dothideomycetes genomes: A test case for predicting lifestyles and emergence of pathogens.</title>
        <authorList>
            <person name="Haridas S."/>
            <person name="Albert R."/>
            <person name="Binder M."/>
            <person name="Bloem J."/>
            <person name="LaButti K."/>
            <person name="Salamov A."/>
            <person name="Andreopoulos B."/>
            <person name="Baker S."/>
            <person name="Barry K."/>
            <person name="Bills G."/>
            <person name="Bluhm B."/>
            <person name="Cannon C."/>
            <person name="Castanera R."/>
            <person name="Culley D."/>
            <person name="Daum C."/>
            <person name="Ezra D."/>
            <person name="Gonzalez J."/>
            <person name="Henrissat B."/>
            <person name="Kuo A."/>
            <person name="Liang C."/>
            <person name="Lipzen A."/>
            <person name="Lutzoni F."/>
            <person name="Magnuson J."/>
            <person name="Mondo S."/>
            <person name="Nolan M."/>
            <person name="Ohm R."/>
            <person name="Pangilinan J."/>
            <person name="Park H.-J."/>
            <person name="Ramirez L."/>
            <person name="Alfaro M."/>
            <person name="Sun H."/>
            <person name="Tritt A."/>
            <person name="Yoshinaga Y."/>
            <person name="Zwiers L.-H."/>
            <person name="Turgeon B."/>
            <person name="Goodwin S."/>
            <person name="Spatafora J."/>
            <person name="Crous P."/>
            <person name="Grigoriev I."/>
        </authorList>
    </citation>
    <scope>NUCLEOTIDE SEQUENCE [LARGE SCALE GENOMIC DNA]</scope>
    <source>
        <strain evidence="2">CECT 20119</strain>
    </source>
</reference>
<evidence type="ECO:0000313" key="2">
    <source>
        <dbReference type="Proteomes" id="UP000799538"/>
    </source>
</evidence>
<dbReference type="InterPro" id="IPR002347">
    <property type="entry name" value="SDR_fam"/>
</dbReference>
<name>A0A6A6G0S1_9PEZI</name>
<sequence>MAPASKAWAVVAGVGPGTGAAVARKFGLQYPIALLARSAENYEPFVKEINDAGGKAIGISTNVSDSNSIKNAFQKIESEFGSEGCAAAVFNASGRFFRKSILDLTEEEFVAGFNVSTKGAFLFTQAALPHLLKTASSSTNSHPPTIIYTGATASVKSNALMSSFSTGKYALRALAQSTAREFAPKGVHVAHAIIDGVIDIPRTKEWLKDQPPEAKISAEGIADAYWNLHTQPKTTFTNEIDIRPMLEKW</sequence>
<dbReference type="SUPFAM" id="SSF51735">
    <property type="entry name" value="NAD(P)-binding Rossmann-fold domains"/>
    <property type="match status" value="1"/>
</dbReference>
<dbReference type="AlphaFoldDB" id="A0A6A6G0S1"/>
<dbReference type="PANTHER" id="PTHR43431">
    <property type="entry name" value="OXIDOREDUCTASE, SHORT CHAIN DEHYDROGENASE/REDUCTASE FAMILY (AFU_ORTHOLOGUE AFUA_5G14000)"/>
    <property type="match status" value="1"/>
</dbReference>
<proteinExistence type="predicted"/>
<dbReference type="OrthoDB" id="5399006at2759"/>
<dbReference type="Proteomes" id="UP000799538">
    <property type="component" value="Unassembled WGS sequence"/>
</dbReference>
<evidence type="ECO:0000313" key="1">
    <source>
        <dbReference type="EMBL" id="KAF2219108.1"/>
    </source>
</evidence>
<dbReference type="EMBL" id="ML992520">
    <property type="protein sequence ID" value="KAF2219108.1"/>
    <property type="molecule type" value="Genomic_DNA"/>
</dbReference>
<dbReference type="PANTHER" id="PTHR43431:SF7">
    <property type="entry name" value="OXIDOREDUCTASE, SHORT CHAIN DEHYDROGENASE_REDUCTASE FAMILY (AFU_ORTHOLOGUE AFUA_5G14000)"/>
    <property type="match status" value="1"/>
</dbReference>